<evidence type="ECO:0000313" key="3">
    <source>
        <dbReference type="Proteomes" id="UP000008068"/>
    </source>
</evidence>
<dbReference type="OrthoDB" id="10402966at2759"/>
<evidence type="ECO:0000259" key="1">
    <source>
        <dbReference type="SMART" id="SM00605"/>
    </source>
</evidence>
<reference evidence="3" key="1">
    <citation type="submission" date="2011-07" db="EMBL/GenBank/DDBJ databases">
        <authorList>
            <consortium name="Caenorhabditis brenneri Sequencing and Analysis Consortium"/>
            <person name="Wilson R.K."/>
        </authorList>
    </citation>
    <scope>NUCLEOTIDE SEQUENCE [LARGE SCALE GENOMIC DNA]</scope>
    <source>
        <strain evidence="3">PB2801</strain>
    </source>
</reference>
<dbReference type="CDD" id="cd00037">
    <property type="entry name" value="CLECT"/>
    <property type="match status" value="1"/>
</dbReference>
<proteinExistence type="predicted"/>
<dbReference type="InParanoid" id="G0M905"/>
<dbReference type="STRING" id="135651.G0M905"/>
<keyword evidence="3" id="KW-1185">Reference proteome</keyword>
<dbReference type="HOGENOM" id="CLU_045736_2_0_1"/>
<dbReference type="eggNOG" id="KOG4297">
    <property type="taxonomic scope" value="Eukaryota"/>
</dbReference>
<dbReference type="Proteomes" id="UP000008068">
    <property type="component" value="Unassembled WGS sequence"/>
</dbReference>
<dbReference type="Gene3D" id="3.10.100.10">
    <property type="entry name" value="Mannose-Binding Protein A, subunit A"/>
    <property type="match status" value="1"/>
</dbReference>
<sequence>MELSTCNLPAIEDPYLRVQIPKFLVWILASIIPDTESDYKMVVTYGEPLQHSSPLVLSITWEECLQKCWNDTTCVLIHDTTPTCDYYSFQGISTVRKLTSGSRVGFRLLKRDESCLTELTEPILQDGTVWSDILKMADTWINNIYVPYSITLANNVWTIQMSSKEFSCIAPAMPVRRANKIIWCMVTQTSGSLMNMTQAQDHSRAQFQQTLAGPANEEEATFLRNSALNFVNDPPPWFLSFGCTAYGFWVDGTRKAICMPQGYNASVCTGTNQFDYTDTNAQPPYLEWLAGQPDGMTSSSKADCVYFIARNQDASGIDDMPCPFNNFTNLGLCMIGYYSGRIMGPDTAN</sequence>
<dbReference type="OMA" id="CMVGYYC"/>
<evidence type="ECO:0000313" key="2">
    <source>
        <dbReference type="EMBL" id="EGT30760.1"/>
    </source>
</evidence>
<organism evidence="3">
    <name type="scientific">Caenorhabditis brenneri</name>
    <name type="common">Nematode worm</name>
    <dbReference type="NCBI Taxonomy" id="135651"/>
    <lineage>
        <taxon>Eukaryota</taxon>
        <taxon>Metazoa</taxon>
        <taxon>Ecdysozoa</taxon>
        <taxon>Nematoda</taxon>
        <taxon>Chromadorea</taxon>
        <taxon>Rhabditida</taxon>
        <taxon>Rhabditina</taxon>
        <taxon>Rhabditomorpha</taxon>
        <taxon>Rhabditoidea</taxon>
        <taxon>Rhabditidae</taxon>
        <taxon>Peloderinae</taxon>
        <taxon>Caenorhabditis</taxon>
    </lineage>
</organism>
<feature type="domain" description="PAN-3" evidence="1">
    <location>
        <begin position="22"/>
        <end position="154"/>
    </location>
</feature>
<dbReference type="InterPro" id="IPR006583">
    <property type="entry name" value="PAN-3_domain"/>
</dbReference>
<dbReference type="AlphaFoldDB" id="G0M905"/>
<accession>G0M905</accession>
<name>G0M905_CAEBE</name>
<gene>
    <name evidence="2" type="ORF">CAEBREN_23441</name>
</gene>
<dbReference type="SUPFAM" id="SSF56436">
    <property type="entry name" value="C-type lectin-like"/>
    <property type="match status" value="1"/>
</dbReference>
<dbReference type="InterPro" id="IPR016186">
    <property type="entry name" value="C-type_lectin-like/link_sf"/>
</dbReference>
<dbReference type="InterPro" id="IPR016187">
    <property type="entry name" value="CTDL_fold"/>
</dbReference>
<dbReference type="EMBL" id="GL379787">
    <property type="protein sequence ID" value="EGT30760.1"/>
    <property type="molecule type" value="Genomic_DNA"/>
</dbReference>
<dbReference type="Pfam" id="PF08277">
    <property type="entry name" value="PAN_3"/>
    <property type="match status" value="1"/>
</dbReference>
<protein>
    <recommendedName>
        <fullName evidence="1">PAN-3 domain-containing protein</fullName>
    </recommendedName>
</protein>
<dbReference type="PANTHER" id="PTHR47629">
    <property type="entry name" value="C-TYPE LECTIN-RELATED"/>
    <property type="match status" value="1"/>
</dbReference>
<dbReference type="PANTHER" id="PTHR47629:SF6">
    <property type="entry name" value="CW DOMAIN-CONTAINING PROTEIN-RELATED"/>
    <property type="match status" value="1"/>
</dbReference>
<dbReference type="SMART" id="SM00605">
    <property type="entry name" value="CW"/>
    <property type="match status" value="1"/>
</dbReference>